<proteinExistence type="predicted"/>
<dbReference type="InterPro" id="IPR036597">
    <property type="entry name" value="Fido-like_dom_sf"/>
</dbReference>
<evidence type="ECO:0000256" key="2">
    <source>
        <dbReference type="PIRSR" id="PIRSR640198-2"/>
    </source>
</evidence>
<dbReference type="SUPFAM" id="SSF140931">
    <property type="entry name" value="Fic-like"/>
    <property type="match status" value="1"/>
</dbReference>
<dbReference type="Gene3D" id="1.10.3290.10">
    <property type="entry name" value="Fido-like domain"/>
    <property type="match status" value="1"/>
</dbReference>
<evidence type="ECO:0000256" key="1">
    <source>
        <dbReference type="PIRSR" id="PIRSR640198-1"/>
    </source>
</evidence>
<feature type="active site" evidence="1">
    <location>
        <position position="20"/>
    </location>
</feature>
<keyword evidence="5" id="KW-1185">Reference proteome</keyword>
<dbReference type="Proteomes" id="UP001620645">
    <property type="component" value="Unassembled WGS sequence"/>
</dbReference>
<sequence>MLRILWSWPCGRTTKWVRIHSFFDGNGRTARLFMNLILRRGMRREPVTLDEGWRQEYYRCLSQRDLASFEAKIRALINQQGGNI</sequence>
<reference evidence="4 5" key="1">
    <citation type="submission" date="2024-10" db="EMBL/GenBank/DDBJ databases">
        <authorList>
            <person name="Kim D."/>
        </authorList>
    </citation>
    <scope>NUCLEOTIDE SEQUENCE [LARGE SCALE GENOMIC DNA]</scope>
    <source>
        <strain evidence="4">Taebaek</strain>
    </source>
</reference>
<dbReference type="EMBL" id="JBICCN010000411">
    <property type="protein sequence ID" value="KAL3070307.1"/>
    <property type="molecule type" value="Genomic_DNA"/>
</dbReference>
<protein>
    <recommendedName>
        <fullName evidence="3">Fido domain-containing protein</fullName>
    </recommendedName>
</protein>
<feature type="binding site" evidence="2">
    <location>
        <begin position="24"/>
        <end position="31"/>
    </location>
    <ligand>
        <name>ATP</name>
        <dbReference type="ChEBI" id="CHEBI:30616"/>
    </ligand>
</feature>
<name>A0ABD2HXS3_HETSC</name>
<evidence type="ECO:0000313" key="5">
    <source>
        <dbReference type="Proteomes" id="UP001620645"/>
    </source>
</evidence>
<dbReference type="InterPro" id="IPR003812">
    <property type="entry name" value="Fido"/>
</dbReference>
<dbReference type="AlphaFoldDB" id="A0ABD2HXS3"/>
<gene>
    <name evidence="4" type="ORF">niasHS_016134</name>
</gene>
<dbReference type="PANTHER" id="PTHR13504:SF38">
    <property type="entry name" value="FIDO DOMAIN-CONTAINING PROTEIN"/>
    <property type="match status" value="1"/>
</dbReference>
<feature type="binding site" evidence="2">
    <location>
        <begin position="57"/>
        <end position="58"/>
    </location>
    <ligand>
        <name>ATP</name>
        <dbReference type="ChEBI" id="CHEBI:30616"/>
    </ligand>
</feature>
<dbReference type="PANTHER" id="PTHR13504">
    <property type="entry name" value="FIDO DOMAIN-CONTAINING PROTEIN DDB_G0283145"/>
    <property type="match status" value="1"/>
</dbReference>
<feature type="domain" description="Fido" evidence="3">
    <location>
        <begin position="1"/>
        <end position="79"/>
    </location>
</feature>
<evidence type="ECO:0000313" key="4">
    <source>
        <dbReference type="EMBL" id="KAL3070307.1"/>
    </source>
</evidence>
<keyword evidence="2" id="KW-0067">ATP-binding</keyword>
<dbReference type="InterPro" id="IPR040198">
    <property type="entry name" value="Fido_containing"/>
</dbReference>
<evidence type="ECO:0000259" key="3">
    <source>
        <dbReference type="PROSITE" id="PS51459"/>
    </source>
</evidence>
<keyword evidence="2" id="KW-0547">Nucleotide-binding</keyword>
<dbReference type="Pfam" id="PF02661">
    <property type="entry name" value="Fic"/>
    <property type="match status" value="1"/>
</dbReference>
<comment type="caution">
    <text evidence="4">The sequence shown here is derived from an EMBL/GenBank/DDBJ whole genome shotgun (WGS) entry which is preliminary data.</text>
</comment>
<dbReference type="PROSITE" id="PS51459">
    <property type="entry name" value="FIDO"/>
    <property type="match status" value="1"/>
</dbReference>
<organism evidence="4 5">
    <name type="scientific">Heterodera schachtii</name>
    <name type="common">Sugarbeet cyst nematode worm</name>
    <name type="synonym">Tylenchus schachtii</name>
    <dbReference type="NCBI Taxonomy" id="97005"/>
    <lineage>
        <taxon>Eukaryota</taxon>
        <taxon>Metazoa</taxon>
        <taxon>Ecdysozoa</taxon>
        <taxon>Nematoda</taxon>
        <taxon>Chromadorea</taxon>
        <taxon>Rhabditida</taxon>
        <taxon>Tylenchina</taxon>
        <taxon>Tylenchomorpha</taxon>
        <taxon>Tylenchoidea</taxon>
        <taxon>Heteroderidae</taxon>
        <taxon>Heteroderinae</taxon>
        <taxon>Heterodera</taxon>
    </lineage>
</organism>
<accession>A0ABD2HXS3</accession>